<evidence type="ECO:0000256" key="2">
    <source>
        <dbReference type="ARBA" id="ARBA00022679"/>
    </source>
</evidence>
<dbReference type="PANTHER" id="PTHR18919">
    <property type="entry name" value="ACETYL-COA C-ACYLTRANSFERASE"/>
    <property type="match status" value="1"/>
</dbReference>
<evidence type="ECO:0000259" key="4">
    <source>
        <dbReference type="Pfam" id="PF18313"/>
    </source>
</evidence>
<gene>
    <name evidence="5" type="ORF">F4561_003782</name>
</gene>
<dbReference type="Gene3D" id="3.40.47.10">
    <property type="match status" value="1"/>
</dbReference>
<organism evidence="5 6">
    <name type="scientific">Lipingzhangella halophila</name>
    <dbReference type="NCBI Taxonomy" id="1783352"/>
    <lineage>
        <taxon>Bacteria</taxon>
        <taxon>Bacillati</taxon>
        <taxon>Actinomycetota</taxon>
        <taxon>Actinomycetes</taxon>
        <taxon>Streptosporangiales</taxon>
        <taxon>Nocardiopsidaceae</taxon>
        <taxon>Lipingzhangella</taxon>
    </lineage>
</organism>
<keyword evidence="3 5" id="KW-0012">Acyltransferase</keyword>
<comment type="caution">
    <text evidence="5">The sequence shown here is derived from an EMBL/GenBank/DDBJ whole genome shotgun (WGS) entry which is preliminary data.</text>
</comment>
<protein>
    <submittedName>
        <fullName evidence="5">Acetyl-CoA C-acetyltransferase</fullName>
        <ecNumber evidence="5">2.3.1.9</ecNumber>
    </submittedName>
</protein>
<dbReference type="AlphaFoldDB" id="A0A7W7RJD9"/>
<dbReference type="GO" id="GO:0003985">
    <property type="term" value="F:acetyl-CoA C-acetyltransferase activity"/>
    <property type="evidence" value="ECO:0007669"/>
    <property type="project" value="UniProtKB-EC"/>
</dbReference>
<dbReference type="EC" id="2.3.1.9" evidence="5"/>
<dbReference type="NCBIfam" id="NF006105">
    <property type="entry name" value="PRK08257.1-4"/>
    <property type="match status" value="1"/>
</dbReference>
<evidence type="ECO:0000313" key="6">
    <source>
        <dbReference type="Proteomes" id="UP000523007"/>
    </source>
</evidence>
<evidence type="ECO:0000256" key="3">
    <source>
        <dbReference type="ARBA" id="ARBA00023315"/>
    </source>
</evidence>
<dbReference type="PANTHER" id="PTHR18919:SF139">
    <property type="entry name" value="THIOLASE-LIKE PROTEIN TYPE 1 ADDITIONAL C-TERMINAL DOMAIN-CONTAINING PROTEIN"/>
    <property type="match status" value="1"/>
</dbReference>
<reference evidence="5 6" key="1">
    <citation type="submission" date="2020-08" db="EMBL/GenBank/DDBJ databases">
        <title>Sequencing the genomes of 1000 actinobacteria strains.</title>
        <authorList>
            <person name="Klenk H.-P."/>
        </authorList>
    </citation>
    <scope>NUCLEOTIDE SEQUENCE [LARGE SCALE GENOMIC DNA]</scope>
    <source>
        <strain evidence="5 6">DSM 102030</strain>
    </source>
</reference>
<name>A0A7W7RJD9_9ACTN</name>
<dbReference type="InterPro" id="IPR016039">
    <property type="entry name" value="Thiolase-like"/>
</dbReference>
<comment type="similarity">
    <text evidence="1">Belongs to the thiolase-like superfamily. Thiolase family.</text>
</comment>
<dbReference type="InterPro" id="IPR040771">
    <property type="entry name" value="TLP1_add_C"/>
</dbReference>
<evidence type="ECO:0000313" key="5">
    <source>
        <dbReference type="EMBL" id="MBB4932962.1"/>
    </source>
</evidence>
<feature type="domain" description="Thiolase-like protein type 1 additional C-terminal" evidence="4">
    <location>
        <begin position="428"/>
        <end position="508"/>
    </location>
</feature>
<keyword evidence="6" id="KW-1185">Reference proteome</keyword>
<keyword evidence="2 5" id="KW-0808">Transferase</keyword>
<evidence type="ECO:0000256" key="1">
    <source>
        <dbReference type="ARBA" id="ARBA00010982"/>
    </source>
</evidence>
<dbReference type="Proteomes" id="UP000523007">
    <property type="component" value="Unassembled WGS sequence"/>
</dbReference>
<dbReference type="RefSeq" id="WP_312885359.1">
    <property type="nucleotide sequence ID" value="NZ_JACHJT010000001.1"/>
</dbReference>
<dbReference type="SUPFAM" id="SSF53901">
    <property type="entry name" value="Thiolase-like"/>
    <property type="match status" value="2"/>
</dbReference>
<sequence>MPVPVTGPDPATPVVVGVGQSSERLDDPGYRALSPVQLASVAAQRALEDTGAEPQAMASAVDTVAGIRQFEISIPGAWAPLGRSDNYPRSVAARVGADPERAILEVVGGQGPQHLVTELAAEIARGRTRAALVFGSEAISTVQAMAEAADPPDFSERVGGSLEDRGLGLEGLMPPRQAAHGLTSLPAQYALFDNARRARLGQTRAEYASGMGALFAPFTKAAAANPHAAAPTERGAEELVTPTERNRPIADPYTRYIVARDKVNQGAAVLVVSVAAARELGVPEERWVFLHGHADLRERDLMERADLSRSPAAALAAEHALEVAGIRTDDLTTIDLYSCFPIAVSNVADTLGLSADDPRGLTRTGGLPFFGGAGNNYSAHAIAETVHSARAAPHGYGFVGANGGALSKYSVGIYSAVPTEWRPDRSAELQREIDAWEAPEEAAEAGGWATVETYTVKHERGGERTGVVVGRLEADGRRFLAMAEDSDDETLRLLSEGEPLGARVFVRSCGGTNRVSTTPGRGNP</sequence>
<dbReference type="EMBL" id="JACHJT010000001">
    <property type="protein sequence ID" value="MBB4932962.1"/>
    <property type="molecule type" value="Genomic_DNA"/>
</dbReference>
<dbReference type="Gene3D" id="2.40.50.840">
    <property type="match status" value="1"/>
</dbReference>
<proteinExistence type="inferred from homology"/>
<dbReference type="Pfam" id="PF18313">
    <property type="entry name" value="TLP1_add_C"/>
    <property type="match status" value="1"/>
</dbReference>
<accession>A0A7W7RJD9</accession>